<sequence>MLTPNAKKLVGIIKAAQQYLKVDDETYRSVLVRLTGKNSATKLTLDELSTVRDYFHAQGYPRRSPKKYGRKPNVPASRQAVLNKIEAMLADAGRPWEYAEAMAKRMFERQKVDFLDHGELTKLMQALAIEQKRRRARA</sequence>
<name>A0A1B8HRH0_9GAMM</name>
<gene>
    <name evidence="1" type="ORF">AYY18_16830</name>
</gene>
<organism evidence="1 2">
    <name type="scientific">Morganella psychrotolerans</name>
    <dbReference type="NCBI Taxonomy" id="368603"/>
    <lineage>
        <taxon>Bacteria</taxon>
        <taxon>Pseudomonadati</taxon>
        <taxon>Pseudomonadota</taxon>
        <taxon>Gammaproteobacteria</taxon>
        <taxon>Enterobacterales</taxon>
        <taxon>Morganellaceae</taxon>
        <taxon>Morganella</taxon>
    </lineage>
</organism>
<dbReference type="InterPro" id="IPR009363">
    <property type="entry name" value="Phage_Mu_Gp16"/>
</dbReference>
<dbReference type="Pfam" id="PF06252">
    <property type="entry name" value="GemA"/>
    <property type="match status" value="1"/>
</dbReference>
<dbReference type="OrthoDB" id="7360086at2"/>
<accession>A0A1B8HRH0</accession>
<evidence type="ECO:0000313" key="2">
    <source>
        <dbReference type="Proteomes" id="UP000092377"/>
    </source>
</evidence>
<dbReference type="Proteomes" id="UP000092377">
    <property type="component" value="Unassembled WGS sequence"/>
</dbReference>
<proteinExistence type="predicted"/>
<comment type="caution">
    <text evidence="1">The sequence shown here is derived from an EMBL/GenBank/DDBJ whole genome shotgun (WGS) entry which is preliminary data.</text>
</comment>
<protein>
    <recommendedName>
        <fullName evidence="3">Regulatory protein GemA</fullName>
    </recommendedName>
</protein>
<keyword evidence="2" id="KW-1185">Reference proteome</keyword>
<reference evidence="2" key="1">
    <citation type="submission" date="2016-06" db="EMBL/GenBank/DDBJ databases">
        <authorList>
            <person name="Butler K."/>
        </authorList>
    </citation>
    <scope>NUCLEOTIDE SEQUENCE [LARGE SCALE GENOMIC DNA]</scope>
    <source>
        <strain evidence="2">GCSL-Mp20</strain>
    </source>
</reference>
<dbReference type="AlphaFoldDB" id="A0A1B8HRH0"/>
<evidence type="ECO:0000313" key="1">
    <source>
        <dbReference type="EMBL" id="OBU12189.1"/>
    </source>
</evidence>
<dbReference type="RefSeq" id="WP_067400450.1">
    <property type="nucleotide sequence ID" value="NZ_LZEY01000008.1"/>
</dbReference>
<dbReference type="EMBL" id="LZEY01000008">
    <property type="protein sequence ID" value="OBU12189.1"/>
    <property type="molecule type" value="Genomic_DNA"/>
</dbReference>
<evidence type="ECO:0008006" key="3">
    <source>
        <dbReference type="Google" id="ProtNLM"/>
    </source>
</evidence>